<evidence type="ECO:0000313" key="3">
    <source>
        <dbReference type="EMBL" id="KWS07268.1"/>
    </source>
</evidence>
<name>A0A120AI66_9GAMM</name>
<keyword evidence="2" id="KW-0812">Transmembrane</keyword>
<evidence type="ECO:0000256" key="1">
    <source>
        <dbReference type="SAM" id="MobiDB-lite"/>
    </source>
</evidence>
<keyword evidence="2" id="KW-0472">Membrane</keyword>
<feature type="region of interest" description="Disordered" evidence="1">
    <location>
        <begin position="1"/>
        <end position="23"/>
    </location>
</feature>
<dbReference type="AlphaFoldDB" id="A0A120AI66"/>
<sequence length="208" mass="22286">MSTPPDEAQIEPPPDSFEEGDDLQWDVADDSDGRSGQILTRPLSMHDTVVLASMREGCSGIIGFLGAMALIIAICLGLGGIFTLDMGAVAGIAAGVVCLLAAVGFMIRKEDGKLQSDLDAGIKLIASGRIIRMDSEETTGPGILTVAIDETPARQIKFFVEKRLYLQVKQDDLVRIAYVPLSKTILQLRTGHCRYGRRPDPDKVGAGT</sequence>
<proteinExistence type="predicted"/>
<dbReference type="EMBL" id="JAJA02000001">
    <property type="protein sequence ID" value="KWS07268.1"/>
    <property type="molecule type" value="Genomic_DNA"/>
</dbReference>
<dbReference type="Proteomes" id="UP000023435">
    <property type="component" value="Unassembled WGS sequence"/>
</dbReference>
<evidence type="ECO:0000256" key="2">
    <source>
        <dbReference type="SAM" id="Phobius"/>
    </source>
</evidence>
<dbReference type="OrthoDB" id="6024757at2"/>
<accession>A0A120AI66</accession>
<protein>
    <recommendedName>
        <fullName evidence="5">Transmembrane protein</fullName>
    </recommendedName>
</protein>
<reference evidence="3 4" key="1">
    <citation type="journal article" date="2014" name="Genome Announc.">
        <title>Draft Genome Sequence of Lysobacter capsici AZ78, a Bacterium Antagonistic to Plant-Pathogenic Oomycetes.</title>
        <authorList>
            <person name="Puopolo G."/>
            <person name="Sonego P."/>
            <person name="Engelen K."/>
            <person name="Pertot I."/>
        </authorList>
    </citation>
    <scope>NUCLEOTIDE SEQUENCE [LARGE SCALE GENOMIC DNA]</scope>
    <source>
        <strain evidence="3 4">AZ78</strain>
    </source>
</reference>
<organism evidence="3 4">
    <name type="scientific">Lysobacter capsici AZ78</name>
    <dbReference type="NCBI Taxonomy" id="1444315"/>
    <lineage>
        <taxon>Bacteria</taxon>
        <taxon>Pseudomonadati</taxon>
        <taxon>Pseudomonadota</taxon>
        <taxon>Gammaproteobacteria</taxon>
        <taxon>Lysobacterales</taxon>
        <taxon>Lysobacteraceae</taxon>
        <taxon>Lysobacter</taxon>
    </lineage>
</organism>
<evidence type="ECO:0008006" key="5">
    <source>
        <dbReference type="Google" id="ProtNLM"/>
    </source>
</evidence>
<feature type="transmembrane region" description="Helical" evidence="2">
    <location>
        <begin position="88"/>
        <end position="107"/>
    </location>
</feature>
<gene>
    <name evidence="3" type="ORF">AZ78_4829</name>
</gene>
<evidence type="ECO:0000313" key="4">
    <source>
        <dbReference type="Proteomes" id="UP000023435"/>
    </source>
</evidence>
<feature type="transmembrane region" description="Helical" evidence="2">
    <location>
        <begin position="61"/>
        <end position="82"/>
    </location>
</feature>
<dbReference type="RefSeq" id="WP_036114089.1">
    <property type="nucleotide sequence ID" value="NZ_JAJA02000001.1"/>
</dbReference>
<comment type="caution">
    <text evidence="3">The sequence shown here is derived from an EMBL/GenBank/DDBJ whole genome shotgun (WGS) entry which is preliminary data.</text>
</comment>
<keyword evidence="2" id="KW-1133">Transmembrane helix</keyword>
<keyword evidence="4" id="KW-1185">Reference proteome</keyword>